<dbReference type="Ensembl" id="ENSMMST00000012366.1">
    <property type="protein sequence ID" value="ENSMMSP00000011201.1"/>
    <property type="gene ID" value="ENSMMSG00000008601.1"/>
</dbReference>
<dbReference type="SUPFAM" id="SSF48726">
    <property type="entry name" value="Immunoglobulin"/>
    <property type="match status" value="1"/>
</dbReference>
<keyword evidence="2" id="KW-0393">Immunoglobulin domain</keyword>
<dbReference type="Gene3D" id="2.60.40.10">
    <property type="entry name" value="Immunoglobulins"/>
    <property type="match status" value="1"/>
</dbReference>
<protein>
    <recommendedName>
        <fullName evidence="3">Ig-like domain-containing protein</fullName>
    </recommendedName>
</protein>
<dbReference type="PANTHER" id="PTHR19256:SF44">
    <property type="entry name" value="T CELL RECEPTOR GAMMA VARIABLE 9"/>
    <property type="match status" value="1"/>
</dbReference>
<feature type="domain" description="Ig-like" evidence="3">
    <location>
        <begin position="7"/>
        <end position="110"/>
    </location>
</feature>
<evidence type="ECO:0000256" key="2">
    <source>
        <dbReference type="ARBA" id="ARBA00023319"/>
    </source>
</evidence>
<dbReference type="InterPro" id="IPR013106">
    <property type="entry name" value="Ig_V-set"/>
</dbReference>
<dbReference type="InterPro" id="IPR007110">
    <property type="entry name" value="Ig-like_dom"/>
</dbReference>
<keyword evidence="5" id="KW-1185">Reference proteome</keyword>
<dbReference type="SMART" id="SM00409">
    <property type="entry name" value="IG"/>
    <property type="match status" value="1"/>
</dbReference>
<dbReference type="InterPro" id="IPR003599">
    <property type="entry name" value="Ig_sub"/>
</dbReference>
<dbReference type="AlphaFoldDB" id="A0A8C6D516"/>
<proteinExistence type="predicted"/>
<dbReference type="PANTHER" id="PTHR19256">
    <property type="entry name" value="T-CELL RECEPTOR GAMMA CHAIN"/>
    <property type="match status" value="1"/>
</dbReference>
<dbReference type="InterPro" id="IPR013783">
    <property type="entry name" value="Ig-like_fold"/>
</dbReference>
<evidence type="ECO:0000313" key="5">
    <source>
        <dbReference type="Proteomes" id="UP000694544"/>
    </source>
</evidence>
<organism evidence="4 5">
    <name type="scientific">Moschus moschiferus</name>
    <name type="common">Siberian musk deer</name>
    <name type="synonym">Moschus sibiricus</name>
    <dbReference type="NCBI Taxonomy" id="68415"/>
    <lineage>
        <taxon>Eukaryota</taxon>
        <taxon>Metazoa</taxon>
        <taxon>Chordata</taxon>
        <taxon>Craniata</taxon>
        <taxon>Vertebrata</taxon>
        <taxon>Euteleostomi</taxon>
        <taxon>Mammalia</taxon>
        <taxon>Eutheria</taxon>
        <taxon>Laurasiatheria</taxon>
        <taxon>Artiodactyla</taxon>
        <taxon>Ruminantia</taxon>
        <taxon>Pecora</taxon>
        <taxon>Moschidae</taxon>
        <taxon>Moschus</taxon>
    </lineage>
</organism>
<dbReference type="InterPro" id="IPR051117">
    <property type="entry name" value="TRG_var/const_region"/>
</dbReference>
<dbReference type="Proteomes" id="UP000694544">
    <property type="component" value="Unplaced"/>
</dbReference>
<reference evidence="4" key="2">
    <citation type="submission" date="2025-09" db="UniProtKB">
        <authorList>
            <consortium name="Ensembl"/>
        </authorList>
    </citation>
    <scope>IDENTIFICATION</scope>
</reference>
<evidence type="ECO:0000256" key="1">
    <source>
        <dbReference type="ARBA" id="ARBA00023170"/>
    </source>
</evidence>
<dbReference type="GeneTree" id="ENSGT00940000153143"/>
<evidence type="ECO:0000259" key="3">
    <source>
        <dbReference type="PROSITE" id="PS50835"/>
    </source>
</evidence>
<name>A0A8C6D516_MOSMO</name>
<evidence type="ECO:0000313" key="4">
    <source>
        <dbReference type="Ensembl" id="ENSMMSP00000011201.1"/>
    </source>
</evidence>
<accession>A0A8C6D516</accession>
<reference evidence="4" key="1">
    <citation type="submission" date="2025-08" db="UniProtKB">
        <authorList>
            <consortium name="Ensembl"/>
        </authorList>
    </citation>
    <scope>IDENTIFICATION</scope>
</reference>
<dbReference type="InterPro" id="IPR036179">
    <property type="entry name" value="Ig-like_dom_sf"/>
</dbReference>
<keyword evidence="1" id="KW-0675">Receptor</keyword>
<sequence>IASLLHPKMYVYCTGHLEQPQISSTKKLSKTARLECMVSSVTISTTSVYWYQERPGQAIQYLLHIFSNNTVKRESGILLSKFEAEMIPETSTSTLTIHNVQEQDSATYYCALWGVHSRRH</sequence>
<dbReference type="SMART" id="SM00406">
    <property type="entry name" value="IGv"/>
    <property type="match status" value="1"/>
</dbReference>
<dbReference type="Pfam" id="PF07686">
    <property type="entry name" value="V-set"/>
    <property type="match status" value="1"/>
</dbReference>
<dbReference type="PROSITE" id="PS50835">
    <property type="entry name" value="IG_LIKE"/>
    <property type="match status" value="1"/>
</dbReference>